<gene>
    <name evidence="1" type="ORF">Ari01nite_16480</name>
</gene>
<accession>A0A919JSX1</accession>
<dbReference type="AlphaFoldDB" id="A0A919JSX1"/>
<protein>
    <submittedName>
        <fullName evidence="1">Uncharacterized protein</fullName>
    </submittedName>
</protein>
<sequence>MKLKFKPNRKQLIVVGIVALVALGLMANRPESDGGAASGGLDDAGRQACNDFADGYADAENKPQRLALADKVMTSSRRTDNDAIADAAMELGTKASTGGSAWRSSADAFTTACRDADWVAP</sequence>
<evidence type="ECO:0000313" key="2">
    <source>
        <dbReference type="Proteomes" id="UP000636960"/>
    </source>
</evidence>
<proteinExistence type="predicted"/>
<dbReference type="EMBL" id="BOMV01000011">
    <property type="protein sequence ID" value="GIE94183.1"/>
    <property type="molecule type" value="Genomic_DNA"/>
</dbReference>
<dbReference type="RefSeq" id="WP_203780503.1">
    <property type="nucleotide sequence ID" value="NZ_BOMV01000011.1"/>
</dbReference>
<keyword evidence="2" id="KW-1185">Reference proteome</keyword>
<dbReference type="Proteomes" id="UP000636960">
    <property type="component" value="Unassembled WGS sequence"/>
</dbReference>
<name>A0A919JSX1_9ACTN</name>
<comment type="caution">
    <text evidence="1">The sequence shown here is derived from an EMBL/GenBank/DDBJ whole genome shotgun (WGS) entry which is preliminary data.</text>
</comment>
<reference evidence="1" key="1">
    <citation type="submission" date="2021-01" db="EMBL/GenBank/DDBJ databases">
        <title>Whole genome shotgun sequence of Actinoplanes rishiriensis NBRC 108556.</title>
        <authorList>
            <person name="Komaki H."/>
            <person name="Tamura T."/>
        </authorList>
    </citation>
    <scope>NUCLEOTIDE SEQUENCE</scope>
    <source>
        <strain evidence="1">NBRC 108556</strain>
    </source>
</reference>
<organism evidence="1 2">
    <name type="scientific">Paractinoplanes rishiriensis</name>
    <dbReference type="NCBI Taxonomy" id="1050105"/>
    <lineage>
        <taxon>Bacteria</taxon>
        <taxon>Bacillati</taxon>
        <taxon>Actinomycetota</taxon>
        <taxon>Actinomycetes</taxon>
        <taxon>Micromonosporales</taxon>
        <taxon>Micromonosporaceae</taxon>
        <taxon>Paractinoplanes</taxon>
    </lineage>
</organism>
<evidence type="ECO:0000313" key="1">
    <source>
        <dbReference type="EMBL" id="GIE94183.1"/>
    </source>
</evidence>